<dbReference type="Pfam" id="PF13367">
    <property type="entry name" value="PrsW-protease"/>
    <property type="match status" value="1"/>
</dbReference>
<feature type="region of interest" description="Disordered" evidence="1">
    <location>
        <begin position="1"/>
        <end position="63"/>
    </location>
</feature>
<dbReference type="AlphaFoldDB" id="A0A918X6Z9"/>
<feature type="compositionally biased region" description="Basic and acidic residues" evidence="1">
    <location>
        <begin position="379"/>
        <end position="391"/>
    </location>
</feature>
<dbReference type="RefSeq" id="WP_193517191.1">
    <property type="nucleotide sequence ID" value="NZ_BMXL01000001.1"/>
</dbReference>
<feature type="transmembrane region" description="Helical" evidence="2">
    <location>
        <begin position="70"/>
        <end position="94"/>
    </location>
</feature>
<evidence type="ECO:0000256" key="1">
    <source>
        <dbReference type="SAM" id="MobiDB-lite"/>
    </source>
</evidence>
<keyword evidence="2" id="KW-0812">Transmembrane</keyword>
<keyword evidence="2" id="KW-0472">Membrane</keyword>
<comment type="caution">
    <text evidence="3">The sequence shown here is derived from an EMBL/GenBank/DDBJ whole genome shotgun (WGS) entry which is preliminary data.</text>
</comment>
<dbReference type="EMBL" id="BMXL01000001">
    <property type="protein sequence ID" value="GHD15941.1"/>
    <property type="molecule type" value="Genomic_DNA"/>
</dbReference>
<evidence type="ECO:0000256" key="2">
    <source>
        <dbReference type="SAM" id="Phobius"/>
    </source>
</evidence>
<proteinExistence type="predicted"/>
<dbReference type="GO" id="GO:0008233">
    <property type="term" value="F:peptidase activity"/>
    <property type="evidence" value="ECO:0007669"/>
    <property type="project" value="InterPro"/>
</dbReference>
<feature type="compositionally biased region" description="Basic and acidic residues" evidence="1">
    <location>
        <begin position="1"/>
        <end position="14"/>
    </location>
</feature>
<feature type="transmembrane region" description="Helical" evidence="2">
    <location>
        <begin position="100"/>
        <end position="122"/>
    </location>
</feature>
<feature type="transmembrane region" description="Helical" evidence="2">
    <location>
        <begin position="263"/>
        <end position="281"/>
    </location>
</feature>
<reference evidence="3 4" key="1">
    <citation type="journal article" date="2014" name="Int. J. Syst. Evol. Microbiol.">
        <title>Complete genome sequence of Corynebacterium casei LMG S-19264T (=DSM 44701T), isolated from a smear-ripened cheese.</title>
        <authorList>
            <consortium name="US DOE Joint Genome Institute (JGI-PGF)"/>
            <person name="Walter F."/>
            <person name="Albersmeier A."/>
            <person name="Kalinowski J."/>
            <person name="Ruckert C."/>
        </authorList>
    </citation>
    <scope>NUCLEOTIDE SEQUENCE [LARGE SCALE GENOMIC DNA]</scope>
    <source>
        <strain evidence="3 4">KCTC 19473</strain>
    </source>
</reference>
<keyword evidence="2" id="KW-1133">Transmembrane helix</keyword>
<accession>A0A918X6Z9</accession>
<dbReference type="Proteomes" id="UP000654947">
    <property type="component" value="Unassembled WGS sequence"/>
</dbReference>
<name>A0A918X6Z9_9ACTN</name>
<feature type="transmembrane region" description="Helical" evidence="2">
    <location>
        <begin position="288"/>
        <end position="305"/>
    </location>
</feature>
<organism evidence="3 4">
    <name type="scientific">Nocardiopsis kunsanensis</name>
    <dbReference type="NCBI Taxonomy" id="141693"/>
    <lineage>
        <taxon>Bacteria</taxon>
        <taxon>Bacillati</taxon>
        <taxon>Actinomycetota</taxon>
        <taxon>Actinomycetes</taxon>
        <taxon>Streptosporangiales</taxon>
        <taxon>Nocardiopsidaceae</taxon>
        <taxon>Nocardiopsis</taxon>
    </lineage>
</organism>
<keyword evidence="4" id="KW-1185">Reference proteome</keyword>
<feature type="transmembrane region" description="Helical" evidence="2">
    <location>
        <begin position="134"/>
        <end position="155"/>
    </location>
</feature>
<dbReference type="InterPro" id="IPR026898">
    <property type="entry name" value="PrsW"/>
</dbReference>
<sequence>MGRAPHEPGKHTPGSEEGQVSSPRGPGHEQDHAHGARAHSTDPAAPDRDGGETFSPVHIRRGTHEPGRRLPALAAMVVLAAACVIGAVLTWMYAFGAMRAYTGPALLALLLGVITYLVGFFVLRRIRPVHPPRLTPAVLATAWGLLAATGVAAYANTGMGGLWGQTLGYETAGEWTAALTAPLNEELIKLAGVVVIAVAFPRSLRSPVDGFVIGALVGLGFEVAENFLYALNSITLAGALAPATSVTDSTVVRVVLTGPGSHWAMTAIAGTAVGVLATVDWRPGLRRTLGALGLVLLAMLGHFFFDSPLLGDGLGAIAAKVAFVFLSAVAVYFTARHTYRSRVRKSLAQQGSALGMRRADAKKLASRHGRNKALAHVAQPERPDVRRRQEQMVEEAEDRAAQQALN</sequence>
<feature type="transmembrane region" description="Helical" evidence="2">
    <location>
        <begin position="317"/>
        <end position="335"/>
    </location>
</feature>
<evidence type="ECO:0000313" key="4">
    <source>
        <dbReference type="Proteomes" id="UP000654947"/>
    </source>
</evidence>
<protein>
    <recommendedName>
        <fullName evidence="5">PrsW family intramembrane metalloprotease</fullName>
    </recommendedName>
</protein>
<evidence type="ECO:0000313" key="3">
    <source>
        <dbReference type="EMBL" id="GHD15941.1"/>
    </source>
</evidence>
<gene>
    <name evidence="3" type="ORF">GCM10007147_03890</name>
</gene>
<feature type="region of interest" description="Disordered" evidence="1">
    <location>
        <begin position="370"/>
        <end position="406"/>
    </location>
</feature>
<dbReference type="PANTHER" id="PTHR36844">
    <property type="entry name" value="PROTEASE PRSW"/>
    <property type="match status" value="1"/>
</dbReference>
<evidence type="ECO:0008006" key="5">
    <source>
        <dbReference type="Google" id="ProtNLM"/>
    </source>
</evidence>
<dbReference type="PANTHER" id="PTHR36844:SF1">
    <property type="entry name" value="PROTEASE PRSW"/>
    <property type="match status" value="1"/>
</dbReference>